<dbReference type="InterPro" id="IPR052524">
    <property type="entry name" value="MFS_Cyanate_Porter"/>
</dbReference>
<dbReference type="KEGG" id="ege:EM595_p0408"/>
<keyword evidence="1 4" id="KW-0812">Transmembrane</keyword>
<feature type="transmembrane region" description="Helical" evidence="4">
    <location>
        <begin position="305"/>
        <end position="326"/>
    </location>
</feature>
<accession>A0A0U5L5K4</accession>
<evidence type="ECO:0000313" key="5">
    <source>
        <dbReference type="EMBL" id="CUU26105.1"/>
    </source>
</evidence>
<feature type="transmembrane region" description="Helical" evidence="4">
    <location>
        <begin position="338"/>
        <end position="357"/>
    </location>
</feature>
<protein>
    <recommendedName>
        <fullName evidence="7">MFS transporter</fullName>
    </recommendedName>
</protein>
<dbReference type="PATRIC" id="fig|1619313.3.peg.4028"/>
<dbReference type="RefSeq" id="WP_067436598.1">
    <property type="nucleotide sequence ID" value="NZ_LN907828.1"/>
</dbReference>
<geneLocation type="plasmid" evidence="6">
    <name>pEM01</name>
</geneLocation>
<dbReference type="CDD" id="cd17339">
    <property type="entry name" value="MFS_NIMT_CynX_like"/>
    <property type="match status" value="1"/>
</dbReference>
<dbReference type="InterPro" id="IPR011701">
    <property type="entry name" value="MFS"/>
</dbReference>
<dbReference type="SUPFAM" id="SSF103473">
    <property type="entry name" value="MFS general substrate transporter"/>
    <property type="match status" value="1"/>
</dbReference>
<evidence type="ECO:0000256" key="4">
    <source>
        <dbReference type="SAM" id="Phobius"/>
    </source>
</evidence>
<dbReference type="Proteomes" id="UP000059419">
    <property type="component" value="Plasmid pEM01"/>
</dbReference>
<feature type="transmembrane region" description="Helical" evidence="4">
    <location>
        <begin position="81"/>
        <end position="98"/>
    </location>
</feature>
<sequence length="396" mass="41667">MSLSSVNTTAGSRSLLFVVLLTAANLRTPITATGPILDNICQTFGLSAAQAGLLNFIPLMMFAALAPISAWAGNRFGLEKTLWAALWLIGIGSGLRIIGNESGLWCGTLVLSGGIAAANVLLPPLIKRDAQQHTAKYIGLYASTMAITASIASGVAAPLAAFSEGGWTLSLAVWLLPVIVALFAWRPLLARAAVPRAQASAPTPAGLSPWRSWLGWQVSLFMGLQSLVFYTLIAWFTPYAQSNGFSQVSAGWLLFLYQIVAVAANLACMSAIRRLRDQRLLGFIASLAIFSGVAGLLLFPALAALWLIVAGLGAGASMVLSLSLFSLRTAHPHQASHLSGMAQCVGYSLAALGPLFFGMLHQQLHSWSLPLLALVGMSLLQMMLAPLVGASRQIGS</sequence>
<organism evidence="5 6">
    <name type="scientific">Duffyella gerundensis</name>
    <dbReference type="NCBI Taxonomy" id="1619313"/>
    <lineage>
        <taxon>Bacteria</taxon>
        <taxon>Pseudomonadati</taxon>
        <taxon>Pseudomonadota</taxon>
        <taxon>Gammaproteobacteria</taxon>
        <taxon>Enterobacterales</taxon>
        <taxon>Erwiniaceae</taxon>
        <taxon>Duffyella</taxon>
    </lineage>
</organism>
<dbReference type="EMBL" id="LN907828">
    <property type="protein sequence ID" value="CUU26105.1"/>
    <property type="molecule type" value="Genomic_DNA"/>
</dbReference>
<dbReference type="GO" id="GO:0022857">
    <property type="term" value="F:transmembrane transporter activity"/>
    <property type="evidence" value="ECO:0007669"/>
    <property type="project" value="InterPro"/>
</dbReference>
<dbReference type="Gene3D" id="1.20.1250.20">
    <property type="entry name" value="MFS general substrate transporter like domains"/>
    <property type="match status" value="1"/>
</dbReference>
<evidence type="ECO:0000313" key="6">
    <source>
        <dbReference type="Proteomes" id="UP000059419"/>
    </source>
</evidence>
<feature type="transmembrane region" description="Helical" evidence="4">
    <location>
        <begin position="104"/>
        <end position="126"/>
    </location>
</feature>
<dbReference type="InterPro" id="IPR036259">
    <property type="entry name" value="MFS_trans_sf"/>
</dbReference>
<evidence type="ECO:0000256" key="3">
    <source>
        <dbReference type="ARBA" id="ARBA00023136"/>
    </source>
</evidence>
<gene>
    <name evidence="5" type="ORF">EM595_p0408</name>
</gene>
<keyword evidence="2 4" id="KW-1133">Transmembrane helix</keyword>
<dbReference type="OrthoDB" id="5317164at2"/>
<evidence type="ECO:0000256" key="1">
    <source>
        <dbReference type="ARBA" id="ARBA00022692"/>
    </source>
</evidence>
<feature type="transmembrane region" description="Helical" evidence="4">
    <location>
        <begin position="369"/>
        <end position="390"/>
    </location>
</feature>
<feature type="transmembrane region" description="Helical" evidence="4">
    <location>
        <begin position="138"/>
        <end position="161"/>
    </location>
</feature>
<feature type="transmembrane region" description="Helical" evidence="4">
    <location>
        <begin position="48"/>
        <end position="69"/>
    </location>
</feature>
<proteinExistence type="predicted"/>
<dbReference type="PANTHER" id="PTHR23523">
    <property type="match status" value="1"/>
</dbReference>
<feature type="transmembrane region" description="Helical" evidence="4">
    <location>
        <begin position="249"/>
        <end position="268"/>
    </location>
</feature>
<keyword evidence="3 4" id="KW-0472">Membrane</keyword>
<feature type="transmembrane region" description="Helical" evidence="4">
    <location>
        <begin position="218"/>
        <end position="237"/>
    </location>
</feature>
<reference evidence="6" key="1">
    <citation type="submission" date="2015-11" db="EMBL/GenBank/DDBJ databases">
        <authorList>
            <person name="Blom J."/>
        </authorList>
    </citation>
    <scope>NUCLEOTIDE SEQUENCE [LARGE SCALE GENOMIC DNA]</scope>
    <source>
        <plasmid evidence="6">pEM01</plasmid>
    </source>
</reference>
<name>A0A0U5L5K4_9GAMM</name>
<dbReference type="AlphaFoldDB" id="A0A0U5L5K4"/>
<feature type="transmembrane region" description="Helical" evidence="4">
    <location>
        <begin position="167"/>
        <end position="185"/>
    </location>
</feature>
<evidence type="ECO:0008006" key="7">
    <source>
        <dbReference type="Google" id="ProtNLM"/>
    </source>
</evidence>
<dbReference type="PANTHER" id="PTHR23523:SF2">
    <property type="entry name" value="2-NITROIMIDAZOLE TRANSPORTER"/>
    <property type="match status" value="1"/>
</dbReference>
<keyword evidence="6" id="KW-1185">Reference proteome</keyword>
<feature type="transmembrane region" description="Helical" evidence="4">
    <location>
        <begin position="280"/>
        <end position="299"/>
    </location>
</feature>
<dbReference type="Pfam" id="PF07690">
    <property type="entry name" value="MFS_1"/>
    <property type="match status" value="1"/>
</dbReference>
<evidence type="ECO:0000256" key="2">
    <source>
        <dbReference type="ARBA" id="ARBA00022989"/>
    </source>
</evidence>